<keyword evidence="1" id="KW-0732">Signal</keyword>
<gene>
    <name evidence="3" type="ORF">NCTC8782_04522</name>
</gene>
<accession>A0A9Q7ZRC3</accession>
<sequence length="137" mass="14639">MKPEGSMKRIVLTCAALLLSGQVLADDCANANTQIEMNTCAAEQYKAADAKLNETYQNALKRAAPTQRDLLKKAQISWITLRDADCALISSGTEGGSVQAMISSQCLTDKTNEREAFLASLLQCEEGDLSCPLPPAG</sequence>
<reference evidence="3 4" key="1">
    <citation type="submission" date="2018-06" db="EMBL/GenBank/DDBJ databases">
        <authorList>
            <consortium name="Pathogen Informatics"/>
            <person name="Doyle S."/>
        </authorList>
    </citation>
    <scope>NUCLEOTIDE SEQUENCE [LARGE SCALE GENOMIC DNA]</scope>
    <source>
        <strain evidence="3 4">NCTC8782</strain>
    </source>
</reference>
<feature type="domain" description="Lysozyme inhibitor LprI-like N-terminal" evidence="2">
    <location>
        <begin position="28"/>
        <end position="118"/>
    </location>
</feature>
<name>A0A9Q7ZRC3_9ENTR</name>
<evidence type="ECO:0000259" key="2">
    <source>
        <dbReference type="Pfam" id="PF07007"/>
    </source>
</evidence>
<dbReference type="InterPro" id="IPR009739">
    <property type="entry name" value="LprI-like_N"/>
</dbReference>
<dbReference type="Pfam" id="PF07007">
    <property type="entry name" value="LprI"/>
    <property type="match status" value="1"/>
</dbReference>
<evidence type="ECO:0000313" key="4">
    <source>
        <dbReference type="Proteomes" id="UP000255286"/>
    </source>
</evidence>
<feature type="chain" id="PRO_5040114846" evidence="1">
    <location>
        <begin position="26"/>
        <end position="137"/>
    </location>
</feature>
<organism evidence="3 4">
    <name type="scientific">Citrobacter youngae</name>
    <dbReference type="NCBI Taxonomy" id="133448"/>
    <lineage>
        <taxon>Bacteria</taxon>
        <taxon>Pseudomonadati</taxon>
        <taxon>Pseudomonadota</taxon>
        <taxon>Gammaproteobacteria</taxon>
        <taxon>Enterobacterales</taxon>
        <taxon>Enterobacteriaceae</taxon>
        <taxon>Citrobacter</taxon>
        <taxon>Citrobacter freundii complex</taxon>
    </lineage>
</organism>
<evidence type="ECO:0000256" key="1">
    <source>
        <dbReference type="SAM" id="SignalP"/>
    </source>
</evidence>
<feature type="signal peptide" evidence="1">
    <location>
        <begin position="1"/>
        <end position="25"/>
    </location>
</feature>
<comment type="caution">
    <text evidence="3">The sequence shown here is derived from an EMBL/GenBank/DDBJ whole genome shotgun (WGS) entry which is preliminary data.</text>
</comment>
<dbReference type="PANTHER" id="PTHR39176:SF1">
    <property type="entry name" value="PERIPLASMIC PROTEIN"/>
    <property type="match status" value="1"/>
</dbReference>
<dbReference type="Gene3D" id="1.20.1270.180">
    <property type="match status" value="1"/>
</dbReference>
<evidence type="ECO:0000313" key="3">
    <source>
        <dbReference type="EMBL" id="SUX81881.1"/>
    </source>
</evidence>
<protein>
    <submittedName>
        <fullName evidence="3">Uncharacterized protein conserved in bacteria</fullName>
    </submittedName>
</protein>
<dbReference type="Proteomes" id="UP000255286">
    <property type="component" value="Unassembled WGS sequence"/>
</dbReference>
<proteinExistence type="predicted"/>
<dbReference type="AlphaFoldDB" id="A0A9Q7ZRC3"/>
<dbReference type="EMBL" id="UIGT01000001">
    <property type="protein sequence ID" value="SUX81881.1"/>
    <property type="molecule type" value="Genomic_DNA"/>
</dbReference>
<dbReference type="PANTHER" id="PTHR39176">
    <property type="entry name" value="PERIPLASMIC PROTEIN-RELATED"/>
    <property type="match status" value="1"/>
</dbReference>